<reference evidence="1 2" key="1">
    <citation type="submission" date="2016-10" db="EMBL/GenBank/DDBJ databases">
        <authorList>
            <person name="de Groot N.N."/>
        </authorList>
    </citation>
    <scope>NUCLEOTIDE SEQUENCE [LARGE SCALE GENOMIC DNA]</scope>
    <source>
        <strain evidence="1 2">DSM 29439</strain>
    </source>
</reference>
<sequence>MRKMVGAQTYATGLKGPITNFQEELAQRDGRPDVRSGRLRALMRLETRRQDGHIARRPALIPL</sequence>
<proteinExistence type="predicted"/>
<name>A0A1I0PAM4_9RHOB</name>
<gene>
    <name evidence="1" type="ORF">SAMN05444851_1474</name>
</gene>
<dbReference type="AlphaFoldDB" id="A0A1I0PAM4"/>
<protein>
    <submittedName>
        <fullName evidence="1">Uncharacterized protein</fullName>
    </submittedName>
</protein>
<dbReference type="RefSeq" id="WP_143064302.1">
    <property type="nucleotide sequence ID" value="NZ_FOJB01000001.1"/>
</dbReference>
<accession>A0A1I0PAM4</accession>
<dbReference type="EMBL" id="FOJB01000001">
    <property type="protein sequence ID" value="SEW11153.1"/>
    <property type="molecule type" value="Genomic_DNA"/>
</dbReference>
<keyword evidence="2" id="KW-1185">Reference proteome</keyword>
<organism evidence="1 2">
    <name type="scientific">Aliiroseovarius sediminilitoris</name>
    <dbReference type="NCBI Taxonomy" id="1173584"/>
    <lineage>
        <taxon>Bacteria</taxon>
        <taxon>Pseudomonadati</taxon>
        <taxon>Pseudomonadota</taxon>
        <taxon>Alphaproteobacteria</taxon>
        <taxon>Rhodobacterales</taxon>
        <taxon>Paracoccaceae</taxon>
        <taxon>Aliiroseovarius</taxon>
    </lineage>
</organism>
<evidence type="ECO:0000313" key="1">
    <source>
        <dbReference type="EMBL" id="SEW11153.1"/>
    </source>
</evidence>
<dbReference type="Proteomes" id="UP000199650">
    <property type="component" value="Unassembled WGS sequence"/>
</dbReference>
<evidence type="ECO:0000313" key="2">
    <source>
        <dbReference type="Proteomes" id="UP000199650"/>
    </source>
</evidence>